<organism evidence="4 5">
    <name type="scientific">Mucilaginibacter sabulilitoris</name>
    <dbReference type="NCBI Taxonomy" id="1173583"/>
    <lineage>
        <taxon>Bacteria</taxon>
        <taxon>Pseudomonadati</taxon>
        <taxon>Bacteroidota</taxon>
        <taxon>Sphingobacteriia</taxon>
        <taxon>Sphingobacteriales</taxon>
        <taxon>Sphingobacteriaceae</taxon>
        <taxon>Mucilaginibacter</taxon>
    </lineage>
</organism>
<dbReference type="PANTHER" id="PTHR48081">
    <property type="entry name" value="AB HYDROLASE SUPERFAMILY PROTEIN C4A8.06C"/>
    <property type="match status" value="1"/>
</dbReference>
<evidence type="ECO:0000313" key="5">
    <source>
        <dbReference type="Proteomes" id="UP001324380"/>
    </source>
</evidence>
<accession>A0ABZ0TU77</accession>
<evidence type="ECO:0000313" key="4">
    <source>
        <dbReference type="EMBL" id="WPU96601.1"/>
    </source>
</evidence>
<feature type="signal peptide" evidence="2">
    <location>
        <begin position="1"/>
        <end position="21"/>
    </location>
</feature>
<dbReference type="Gene3D" id="3.40.50.1820">
    <property type="entry name" value="alpha/beta hydrolase"/>
    <property type="match status" value="1"/>
</dbReference>
<name>A0ABZ0TU77_9SPHI</name>
<dbReference type="Pfam" id="PF20434">
    <property type="entry name" value="BD-FAE"/>
    <property type="match status" value="1"/>
</dbReference>
<dbReference type="InterPro" id="IPR049492">
    <property type="entry name" value="BD-FAE-like_dom"/>
</dbReference>
<gene>
    <name evidence="4" type="ORF">SNE25_13845</name>
</gene>
<keyword evidence="2" id="KW-0732">Signal</keyword>
<dbReference type="InterPro" id="IPR050300">
    <property type="entry name" value="GDXG_lipolytic_enzyme"/>
</dbReference>
<dbReference type="EMBL" id="CP139558">
    <property type="protein sequence ID" value="WPU96601.1"/>
    <property type="molecule type" value="Genomic_DNA"/>
</dbReference>
<reference evidence="4 5" key="1">
    <citation type="submission" date="2023-11" db="EMBL/GenBank/DDBJ databases">
        <title>Analysis of the Genomes of Mucilaginibacter gossypii cycad 4 and M. sabulilitoris SNA2: microbes with the potential for plant growth promotion.</title>
        <authorList>
            <person name="Hirsch A.M."/>
            <person name="Humm E."/>
            <person name="Rubbi M."/>
            <person name="Del Vecchio G."/>
            <person name="Ha S.M."/>
            <person name="Pellegrini M."/>
            <person name="Gunsalus R.P."/>
        </authorList>
    </citation>
    <scope>NUCLEOTIDE SEQUENCE [LARGE SCALE GENOMIC DNA]</scope>
    <source>
        <strain evidence="4 5">SNA2</strain>
    </source>
</reference>
<sequence>MKTFCLNFIAFIWLCLGACHAQTANPKQDIFPKGTTFISNIPYASDTLKKHLLDIYLPPVVKSSYPLIIWVHGGAWMLNDKYADMGYMTQTLKKFMDKGYAVASIDYRHSTTASFPAQIQDCNQAVEFLYQHAIKYKLDRDKIALIGFSAGGHLASLLALSNNNNIKEFYYDGKKPGFKIRLVLDFYGPSDFLSLKGSEVNDPKSPINLLLGAWVFDRPDLAKIASPVTYIDKNDPPFLIVQGEKDESVNPTQSISLSLHLKLAGVKNDLIIVPNAPHYGVMFDAENIREKIAQYLDEFMK</sequence>
<keyword evidence="5" id="KW-1185">Reference proteome</keyword>
<evidence type="ECO:0000259" key="3">
    <source>
        <dbReference type="Pfam" id="PF20434"/>
    </source>
</evidence>
<feature type="domain" description="BD-FAE-like" evidence="3">
    <location>
        <begin position="53"/>
        <end position="259"/>
    </location>
</feature>
<dbReference type="GO" id="GO:0016787">
    <property type="term" value="F:hydrolase activity"/>
    <property type="evidence" value="ECO:0007669"/>
    <property type="project" value="UniProtKB-KW"/>
</dbReference>
<proteinExistence type="predicted"/>
<dbReference type="InterPro" id="IPR029058">
    <property type="entry name" value="AB_hydrolase_fold"/>
</dbReference>
<feature type="chain" id="PRO_5046527617" evidence="2">
    <location>
        <begin position="22"/>
        <end position="301"/>
    </location>
</feature>
<keyword evidence="1 4" id="KW-0378">Hydrolase</keyword>
<dbReference type="RefSeq" id="WP_321565694.1">
    <property type="nucleotide sequence ID" value="NZ_CP139558.1"/>
</dbReference>
<evidence type="ECO:0000256" key="2">
    <source>
        <dbReference type="SAM" id="SignalP"/>
    </source>
</evidence>
<dbReference type="Proteomes" id="UP001324380">
    <property type="component" value="Chromosome"/>
</dbReference>
<evidence type="ECO:0000256" key="1">
    <source>
        <dbReference type="ARBA" id="ARBA00022801"/>
    </source>
</evidence>
<protein>
    <submittedName>
        <fullName evidence="4">Alpha/beta hydrolase</fullName>
    </submittedName>
</protein>
<dbReference type="SUPFAM" id="SSF53474">
    <property type="entry name" value="alpha/beta-Hydrolases"/>
    <property type="match status" value="1"/>
</dbReference>
<dbReference type="PANTHER" id="PTHR48081:SF13">
    <property type="entry name" value="ALPHA_BETA HYDROLASE"/>
    <property type="match status" value="1"/>
</dbReference>